<name>A0A238Y2D6_HALVU</name>
<proteinExistence type="predicted"/>
<dbReference type="Proteomes" id="UP000198397">
    <property type="component" value="Unassembled WGS sequence"/>
</dbReference>
<dbReference type="Gene3D" id="3.30.870.10">
    <property type="entry name" value="Endonuclease Chain A"/>
    <property type="match status" value="1"/>
</dbReference>
<reference evidence="1 2" key="1">
    <citation type="submission" date="2017-06" db="EMBL/GenBank/DDBJ databases">
        <authorList>
            <person name="Kim H.J."/>
            <person name="Triplett B.A."/>
        </authorList>
    </citation>
    <scope>NUCLEOTIDE SEQUENCE [LARGE SCALE GENOMIC DNA]</scope>
    <source>
        <strain evidence="1 2">DSM 8800</strain>
    </source>
</reference>
<protein>
    <submittedName>
        <fullName evidence="1">Uncharacterized protein</fullName>
    </submittedName>
</protein>
<dbReference type="AlphaFoldDB" id="A0A238Y2D6"/>
<organism evidence="1 2">
    <name type="scientific">Halorubrum vacuolatum</name>
    <name type="common">Natronobacterium vacuolatum</name>
    <dbReference type="NCBI Taxonomy" id="63740"/>
    <lineage>
        <taxon>Archaea</taxon>
        <taxon>Methanobacteriati</taxon>
        <taxon>Methanobacteriota</taxon>
        <taxon>Stenosarchaea group</taxon>
        <taxon>Halobacteria</taxon>
        <taxon>Halobacteriales</taxon>
        <taxon>Haloferacaceae</taxon>
        <taxon>Halorubrum</taxon>
    </lineage>
</organism>
<sequence length="234" mass="27566">MMGSSNLTESGMTRNWEATVFLRSIDPSHLAIEQISSWWEETWGESHPVTDELLDWYEDIRESSDVSPDTTSEEYDDWEETNHPRNASIVWARLGYTQGGSKNQMDIPTQFGEFFLEDGDRWKVDSEYYITFRFEGEKVDRKIKYHDGSKQTRIYLPTETGGTRLAEMFNSNKFDKTSLRYYFAVFRRVGEYDYRLRILPPEKVSEIQTEINSAQERDQVVETDEETNRLVGWV</sequence>
<keyword evidence="2" id="KW-1185">Reference proteome</keyword>
<evidence type="ECO:0000313" key="1">
    <source>
        <dbReference type="EMBL" id="SNR64734.1"/>
    </source>
</evidence>
<dbReference type="EMBL" id="FZNQ01000027">
    <property type="protein sequence ID" value="SNR64734.1"/>
    <property type="molecule type" value="Genomic_DNA"/>
</dbReference>
<gene>
    <name evidence="1" type="ORF">SAMN06264855_12715</name>
</gene>
<evidence type="ECO:0000313" key="2">
    <source>
        <dbReference type="Proteomes" id="UP000198397"/>
    </source>
</evidence>
<accession>A0A238Y2D6</accession>